<dbReference type="EMBL" id="EU372836">
    <property type="protein sequence ID" value="ABY83508.1"/>
    <property type="molecule type" value="Genomic_DNA"/>
</dbReference>
<proteinExistence type="predicted"/>
<name>B0LU40_9ACTN</name>
<geneLocation type="plasmid" evidence="2">
    <name>pSHK1</name>
</geneLocation>
<evidence type="ECO:0000256" key="1">
    <source>
        <dbReference type="SAM" id="MobiDB-lite"/>
    </source>
</evidence>
<evidence type="ECO:0000313" key="2">
    <source>
        <dbReference type="EMBL" id="ABY83508.1"/>
    </source>
</evidence>
<organism evidence="2">
    <name type="scientific">Streptomyces sp. HK1</name>
    <dbReference type="NCBI Taxonomy" id="405041"/>
    <lineage>
        <taxon>Bacteria</taxon>
        <taxon>Bacillati</taxon>
        <taxon>Actinomycetota</taxon>
        <taxon>Actinomycetes</taxon>
        <taxon>Kitasatosporales</taxon>
        <taxon>Streptomycetaceae</taxon>
        <taxon>Streptomyces</taxon>
    </lineage>
</organism>
<dbReference type="AlphaFoldDB" id="B0LU40"/>
<keyword evidence="2" id="KW-0449">Lipoprotein</keyword>
<sequence>MGVDTPAFTAKRPVSLPLARARSVTRIHTRSHRMTIPPQIRHRRTAAIGIVVAPTLFLAVTACSSDQPDEKASPSATSSASAPPSAPADPKAEAKEQAIATYQAYWSEMQTLYADPKGESNVEKYATSAALKNALSDADRTHEQGRIHIGSVKAENPTVTDSKLDGKIPHVILSSCLNISEWDVVNAKTKKPVSLPPERLTKYVIKSTVEKRAEGWRVISDEPQAKAC</sequence>
<accession>B0LU40</accession>
<feature type="compositionally biased region" description="Low complexity" evidence="1">
    <location>
        <begin position="73"/>
        <end position="83"/>
    </location>
</feature>
<keyword evidence="2" id="KW-0614">Plasmid</keyword>
<gene>
    <name evidence="2" type="ORF">pSHK1.39</name>
</gene>
<protein>
    <submittedName>
        <fullName evidence="2">Secreted protein/lipoprotein</fullName>
    </submittedName>
</protein>
<reference evidence="2" key="1">
    <citation type="journal article" date="2011" name="Acta Biochim. Biophys. Sin.">
        <title>Characterization of the multiple CRISPR loci on Streptomyces linear plasmid pSHK1.</title>
        <authorList>
            <person name="Guo P."/>
            <person name="Cheng Q."/>
            <person name="Xie P."/>
            <person name="Fan Y."/>
            <person name="Jiang W."/>
            <person name="Qin Z."/>
        </authorList>
    </citation>
    <scope>NUCLEOTIDE SEQUENCE</scope>
    <source>
        <strain evidence="2">HK1</strain>
        <plasmid evidence="2">pSHK1</plasmid>
    </source>
</reference>
<feature type="region of interest" description="Disordered" evidence="1">
    <location>
        <begin position="66"/>
        <end position="94"/>
    </location>
</feature>